<evidence type="ECO:0000313" key="4">
    <source>
        <dbReference type="Proteomes" id="UP001189429"/>
    </source>
</evidence>
<accession>A0ABN9PUF9</accession>
<keyword evidence="4" id="KW-1185">Reference proteome</keyword>
<evidence type="ECO:0008006" key="5">
    <source>
        <dbReference type="Google" id="ProtNLM"/>
    </source>
</evidence>
<keyword evidence="2" id="KW-0472">Membrane</keyword>
<proteinExistence type="predicted"/>
<gene>
    <name evidence="3" type="ORF">PCOR1329_LOCUS5119</name>
</gene>
<name>A0ABN9PUF9_9DINO</name>
<dbReference type="InterPro" id="IPR036770">
    <property type="entry name" value="Ankyrin_rpt-contain_sf"/>
</dbReference>
<protein>
    <recommendedName>
        <fullName evidence="5">Ankyrin repeat domain-containing protein</fullName>
    </recommendedName>
</protein>
<dbReference type="Proteomes" id="UP001189429">
    <property type="component" value="Unassembled WGS sequence"/>
</dbReference>
<reference evidence="3" key="1">
    <citation type="submission" date="2023-10" db="EMBL/GenBank/DDBJ databases">
        <authorList>
            <person name="Chen Y."/>
            <person name="Shah S."/>
            <person name="Dougan E. K."/>
            <person name="Thang M."/>
            <person name="Chan C."/>
        </authorList>
    </citation>
    <scope>NUCLEOTIDE SEQUENCE [LARGE SCALE GENOMIC DNA]</scope>
</reference>
<feature type="region of interest" description="Disordered" evidence="1">
    <location>
        <begin position="54"/>
        <end position="83"/>
    </location>
</feature>
<organism evidence="3 4">
    <name type="scientific">Prorocentrum cordatum</name>
    <dbReference type="NCBI Taxonomy" id="2364126"/>
    <lineage>
        <taxon>Eukaryota</taxon>
        <taxon>Sar</taxon>
        <taxon>Alveolata</taxon>
        <taxon>Dinophyceae</taxon>
        <taxon>Prorocentrales</taxon>
        <taxon>Prorocentraceae</taxon>
        <taxon>Prorocentrum</taxon>
    </lineage>
</organism>
<feature type="transmembrane region" description="Helical" evidence="2">
    <location>
        <begin position="114"/>
        <end position="140"/>
    </location>
</feature>
<dbReference type="EMBL" id="CAUYUJ010001337">
    <property type="protein sequence ID" value="CAK0795440.1"/>
    <property type="molecule type" value="Genomic_DNA"/>
</dbReference>
<evidence type="ECO:0000256" key="2">
    <source>
        <dbReference type="SAM" id="Phobius"/>
    </source>
</evidence>
<keyword evidence="2" id="KW-1133">Transmembrane helix</keyword>
<dbReference type="Gene3D" id="1.25.40.20">
    <property type="entry name" value="Ankyrin repeat-containing domain"/>
    <property type="match status" value="1"/>
</dbReference>
<comment type="caution">
    <text evidence="3">The sequence shown here is derived from an EMBL/GenBank/DDBJ whole genome shotgun (WGS) entry which is preliminary data.</text>
</comment>
<keyword evidence="2" id="KW-0812">Transmembrane</keyword>
<evidence type="ECO:0000256" key="1">
    <source>
        <dbReference type="SAM" id="MobiDB-lite"/>
    </source>
</evidence>
<feature type="transmembrane region" description="Helical" evidence="2">
    <location>
        <begin position="89"/>
        <end position="108"/>
    </location>
</feature>
<evidence type="ECO:0000313" key="3">
    <source>
        <dbReference type="EMBL" id="CAK0795440.1"/>
    </source>
</evidence>
<sequence>MRSTEAEPRRAEAVELLVAQGADPELKDAGGQSALDIAAGREGRFAPRVRAALAGSQGAGADRDLEAARGGKPGGASKRAGKDRAEAKISGPAIFWLVSVSLATVQYLTELRPAAWTIVPFFALYFELGVVASLALFVWVSRSDPGKVPPRPREEAIRAMAESAPACARPCAAAAVHIPTAP</sequence>